<keyword evidence="1" id="KW-0472">Membrane</keyword>
<name>A0A0N5APY2_9BILA</name>
<dbReference type="Gene3D" id="3.40.710.10">
    <property type="entry name" value="DD-peptidase/beta-lactamase superfamily"/>
    <property type="match status" value="1"/>
</dbReference>
<sequence length="431" mass="48919">MKSFWEDKFLVYSFIAVVVYVTLWQTCHIITVIQYSHHQPPSGTYDERFKPLVDVFQDNFEKGYEREGAHLAIYYKGKLVVNVWNGYADSDAQRHWTNHTKMVLFSTTKAIASLCVAMLVDKGKISYDDLVTKYWPEYGKFGKENTTIEDILTHKAGIPYLEDLTMEDVMDHKRMMKKLENAKPLWKPGTASGYHAVTFGWLVDGVFRKADEFGRDVRTFFKEEIADKYGLDIAIGPDPSEFGLYARITQPGLIEYGRDIFTDPRMLVMLGLLYVRSSNSIAAKLRIHPSWIPLNYDTVALNDPKILSLNMASVTGVSNAQSLARLFSLMLDGTLISNKTLSVISKPTMDGWHLEQAVLYPFVKGHGFYFVPRPISEGGYLWGHPGYGGQALNVDVEKGISFAYLANGLKTGSGEMCKTYWRLLNKLYQIV</sequence>
<evidence type="ECO:0000313" key="3">
    <source>
        <dbReference type="Proteomes" id="UP000046393"/>
    </source>
</evidence>
<dbReference type="InterPro" id="IPR012338">
    <property type="entry name" value="Beta-lactam/transpept-like"/>
</dbReference>
<evidence type="ECO:0000259" key="2">
    <source>
        <dbReference type="Pfam" id="PF00144"/>
    </source>
</evidence>
<keyword evidence="3" id="KW-1185">Reference proteome</keyword>
<protein>
    <submittedName>
        <fullName evidence="4">Beta-lactamase domain-containing protein</fullName>
    </submittedName>
</protein>
<dbReference type="PANTHER" id="PTHR43319:SF7">
    <property type="entry name" value="BETA-LACTAMASE-RELATED DOMAIN-CONTAINING PROTEIN"/>
    <property type="match status" value="1"/>
</dbReference>
<dbReference type="Proteomes" id="UP000046393">
    <property type="component" value="Unplaced"/>
</dbReference>
<dbReference type="AlphaFoldDB" id="A0A0N5APY2"/>
<evidence type="ECO:0000256" key="1">
    <source>
        <dbReference type="SAM" id="Phobius"/>
    </source>
</evidence>
<dbReference type="STRING" id="451379.A0A0N5APY2"/>
<keyword evidence="1" id="KW-0812">Transmembrane</keyword>
<dbReference type="Pfam" id="PF00144">
    <property type="entry name" value="Beta-lactamase"/>
    <property type="match status" value="1"/>
</dbReference>
<dbReference type="InterPro" id="IPR052907">
    <property type="entry name" value="Beta-lactamase/esterase"/>
</dbReference>
<proteinExistence type="predicted"/>
<dbReference type="PANTHER" id="PTHR43319">
    <property type="entry name" value="BETA-LACTAMASE-RELATED"/>
    <property type="match status" value="1"/>
</dbReference>
<accession>A0A0N5APY2</accession>
<feature type="transmembrane region" description="Helical" evidence="1">
    <location>
        <begin position="9"/>
        <end position="26"/>
    </location>
</feature>
<reference evidence="4" key="1">
    <citation type="submission" date="2017-02" db="UniProtKB">
        <authorList>
            <consortium name="WormBaseParasite"/>
        </authorList>
    </citation>
    <scope>IDENTIFICATION</scope>
</reference>
<organism evidence="3 4">
    <name type="scientific">Syphacia muris</name>
    <dbReference type="NCBI Taxonomy" id="451379"/>
    <lineage>
        <taxon>Eukaryota</taxon>
        <taxon>Metazoa</taxon>
        <taxon>Ecdysozoa</taxon>
        <taxon>Nematoda</taxon>
        <taxon>Chromadorea</taxon>
        <taxon>Rhabditida</taxon>
        <taxon>Spirurina</taxon>
        <taxon>Oxyuridomorpha</taxon>
        <taxon>Oxyuroidea</taxon>
        <taxon>Oxyuridae</taxon>
        <taxon>Syphacia</taxon>
    </lineage>
</organism>
<dbReference type="WBParaSite" id="SMUV_0000672501-mRNA-1">
    <property type="protein sequence ID" value="SMUV_0000672501-mRNA-1"/>
    <property type="gene ID" value="SMUV_0000672501"/>
</dbReference>
<dbReference type="SUPFAM" id="SSF56601">
    <property type="entry name" value="beta-lactamase/transpeptidase-like"/>
    <property type="match status" value="1"/>
</dbReference>
<feature type="domain" description="Beta-lactamase-related" evidence="2">
    <location>
        <begin position="57"/>
        <end position="423"/>
    </location>
</feature>
<dbReference type="InterPro" id="IPR001466">
    <property type="entry name" value="Beta-lactam-related"/>
</dbReference>
<evidence type="ECO:0000313" key="4">
    <source>
        <dbReference type="WBParaSite" id="SMUV_0000672501-mRNA-1"/>
    </source>
</evidence>
<keyword evidence="1" id="KW-1133">Transmembrane helix</keyword>